<name>A0A3F3PSS7_9EURO</name>
<evidence type="ECO:0000313" key="2">
    <source>
        <dbReference type="Proteomes" id="UP000253729"/>
    </source>
</evidence>
<dbReference type="AlphaFoldDB" id="A0A3F3PSS7"/>
<reference evidence="1 2" key="1">
    <citation type="submission" date="2018-07" db="EMBL/GenBank/DDBJ databases">
        <title>The genomes of Aspergillus section Nigri reveals drivers in fungal speciation.</title>
        <authorList>
            <consortium name="DOE Joint Genome Institute"/>
            <person name="Vesth T.C."/>
            <person name="Nybo J."/>
            <person name="Theobald S."/>
            <person name="Brandl J."/>
            <person name="Frisvad J.C."/>
            <person name="Nielsen K.F."/>
            <person name="Lyhne E.K."/>
            <person name="Kogle M.E."/>
            <person name="Kuo A."/>
            <person name="Riley R."/>
            <person name="Clum A."/>
            <person name="Nolan M."/>
            <person name="Lipzen A."/>
            <person name="Salamov A."/>
            <person name="Henrissat B."/>
            <person name="Wiebenga A."/>
            <person name="De vries R.P."/>
            <person name="Grigoriev I.V."/>
            <person name="Mortensen U.H."/>
            <person name="Andersen M.R."/>
            <person name="Baker S.E."/>
        </authorList>
    </citation>
    <scope>NUCLEOTIDE SEQUENCE [LARGE SCALE GENOMIC DNA]</scope>
    <source>
        <strain evidence="1 2">CBS 139.54b</strain>
    </source>
</reference>
<keyword evidence="2" id="KW-1185">Reference proteome</keyword>
<dbReference type="Proteomes" id="UP000253729">
    <property type="component" value="Unassembled WGS sequence"/>
</dbReference>
<sequence>MQESGLHRMRVSYHHYRCSMTIHPWSVVCPNNLDGHQAERRVGMHDTCQGCRR</sequence>
<dbReference type="EMBL" id="KZ852064">
    <property type="protein sequence ID" value="RDH29943.1"/>
    <property type="molecule type" value="Genomic_DNA"/>
</dbReference>
<dbReference type="GeneID" id="38135794"/>
<gene>
    <name evidence="1" type="ORF">BDQ94DRAFT_149712</name>
</gene>
<protein>
    <submittedName>
        <fullName evidence="1">Uncharacterized protein</fullName>
    </submittedName>
</protein>
<dbReference type="RefSeq" id="XP_026622965.1">
    <property type="nucleotide sequence ID" value="XM_026767438.1"/>
</dbReference>
<organism evidence="1 2">
    <name type="scientific">Aspergillus welwitschiae</name>
    <dbReference type="NCBI Taxonomy" id="1341132"/>
    <lineage>
        <taxon>Eukaryota</taxon>
        <taxon>Fungi</taxon>
        <taxon>Dikarya</taxon>
        <taxon>Ascomycota</taxon>
        <taxon>Pezizomycotina</taxon>
        <taxon>Eurotiomycetes</taxon>
        <taxon>Eurotiomycetidae</taxon>
        <taxon>Eurotiales</taxon>
        <taxon>Aspergillaceae</taxon>
        <taxon>Aspergillus</taxon>
        <taxon>Aspergillus subgen. Circumdati</taxon>
    </lineage>
</organism>
<proteinExistence type="predicted"/>
<evidence type="ECO:0000313" key="1">
    <source>
        <dbReference type="EMBL" id="RDH29943.1"/>
    </source>
</evidence>
<accession>A0A3F3PSS7</accession>